<dbReference type="InterPro" id="IPR007157">
    <property type="entry name" value="PspA_VIPP1"/>
</dbReference>
<comment type="similarity">
    <text evidence="1">Belongs to the PspA/Vipp/IM30 family.</text>
</comment>
<protein>
    <submittedName>
        <fullName evidence="3">Uncharacterized protein</fullName>
    </submittedName>
</protein>
<evidence type="ECO:0000313" key="4">
    <source>
        <dbReference type="Proteomes" id="UP001420932"/>
    </source>
</evidence>
<evidence type="ECO:0000256" key="2">
    <source>
        <dbReference type="SAM" id="Coils"/>
    </source>
</evidence>
<keyword evidence="4" id="KW-1185">Reference proteome</keyword>
<gene>
    <name evidence="3" type="ORF">Syun_022947</name>
</gene>
<dbReference type="PANTHER" id="PTHR31088:SF6">
    <property type="entry name" value="PHAGE SHOCK PROTEIN A"/>
    <property type="match status" value="1"/>
</dbReference>
<feature type="coiled-coil region" evidence="2">
    <location>
        <begin position="10"/>
        <end position="37"/>
    </location>
</feature>
<dbReference type="Proteomes" id="UP001420932">
    <property type="component" value="Unassembled WGS sequence"/>
</dbReference>
<sequence length="121" mass="13607">MDRGLIVDMLQLLESKIQEARSKKDTLRASAQSAKTATKVSEMLGNVNTSSALSAFEKMEDKEKRMRAPATAALRWGVKWGDLDMWGAGAEHELLWGLSERSSMRDCTILRRVESHREALK</sequence>
<dbReference type="EMBL" id="JBBNAF010000010">
    <property type="protein sequence ID" value="KAK9106936.1"/>
    <property type="molecule type" value="Genomic_DNA"/>
</dbReference>
<keyword evidence="2" id="KW-0175">Coiled coil</keyword>
<accession>A0AAP0I334</accession>
<name>A0AAP0I334_9MAGN</name>
<evidence type="ECO:0000256" key="1">
    <source>
        <dbReference type="ARBA" id="ARBA00043985"/>
    </source>
</evidence>
<reference evidence="3 4" key="1">
    <citation type="submission" date="2024-01" db="EMBL/GenBank/DDBJ databases">
        <title>Genome assemblies of Stephania.</title>
        <authorList>
            <person name="Yang L."/>
        </authorList>
    </citation>
    <scope>NUCLEOTIDE SEQUENCE [LARGE SCALE GENOMIC DNA]</scope>
    <source>
        <strain evidence="3">YNDBR</strain>
        <tissue evidence="3">Leaf</tissue>
    </source>
</reference>
<comment type="caution">
    <text evidence="3">The sequence shown here is derived from an EMBL/GenBank/DDBJ whole genome shotgun (WGS) entry which is preliminary data.</text>
</comment>
<dbReference type="Pfam" id="PF04012">
    <property type="entry name" value="PspA_IM30"/>
    <property type="match status" value="1"/>
</dbReference>
<dbReference type="PANTHER" id="PTHR31088">
    <property type="entry name" value="MEMBRANE-ASSOCIATED PROTEIN VIPP1, CHLOROPLASTIC"/>
    <property type="match status" value="1"/>
</dbReference>
<organism evidence="3 4">
    <name type="scientific">Stephania yunnanensis</name>
    <dbReference type="NCBI Taxonomy" id="152371"/>
    <lineage>
        <taxon>Eukaryota</taxon>
        <taxon>Viridiplantae</taxon>
        <taxon>Streptophyta</taxon>
        <taxon>Embryophyta</taxon>
        <taxon>Tracheophyta</taxon>
        <taxon>Spermatophyta</taxon>
        <taxon>Magnoliopsida</taxon>
        <taxon>Ranunculales</taxon>
        <taxon>Menispermaceae</taxon>
        <taxon>Menispermoideae</taxon>
        <taxon>Cissampelideae</taxon>
        <taxon>Stephania</taxon>
    </lineage>
</organism>
<proteinExistence type="inferred from homology"/>
<dbReference type="AlphaFoldDB" id="A0AAP0I334"/>
<evidence type="ECO:0000313" key="3">
    <source>
        <dbReference type="EMBL" id="KAK9106936.1"/>
    </source>
</evidence>